<keyword evidence="2" id="KW-0812">Transmembrane</keyword>
<reference evidence="4" key="1">
    <citation type="submission" date="2023-04" db="EMBL/GenBank/DDBJ databases">
        <title>Phytophthora fragariaefolia NBRC 109709.</title>
        <authorList>
            <person name="Ichikawa N."/>
            <person name="Sato H."/>
            <person name="Tonouchi N."/>
        </authorList>
    </citation>
    <scope>NUCLEOTIDE SEQUENCE</scope>
    <source>
        <strain evidence="4">NBRC 109709</strain>
    </source>
</reference>
<gene>
    <name evidence="4" type="ORF">Pfra01_000232500</name>
</gene>
<keyword evidence="2" id="KW-0472">Membrane</keyword>
<organism evidence="4 5">
    <name type="scientific">Phytophthora fragariaefolia</name>
    <dbReference type="NCBI Taxonomy" id="1490495"/>
    <lineage>
        <taxon>Eukaryota</taxon>
        <taxon>Sar</taxon>
        <taxon>Stramenopiles</taxon>
        <taxon>Oomycota</taxon>
        <taxon>Peronosporomycetes</taxon>
        <taxon>Peronosporales</taxon>
        <taxon>Peronosporaceae</taxon>
        <taxon>Phytophthora</taxon>
    </lineage>
</organism>
<dbReference type="OrthoDB" id="123873at2759"/>
<proteinExistence type="predicted"/>
<keyword evidence="5" id="KW-1185">Reference proteome</keyword>
<sequence>MSKRARNDADGSAGKRRRRGAMRLAGATGVLGGVVAFNDAWAWLRNFGWHSKPPSIWRLDMGYRYIRPGDDPEGLEGVDFVLGENAVLRYATEQTGRGRERGSGRGGATGAEWVWDRVGEAMLMLCVSDLTAAATRPASGVVASEETQAPELETSVPASPSGQTRLEVSGVGTPQTGMMGATTRSPGPPQRTPPNLLQEVYLDTLVAFSPEKEPWMKSKHYRPVGTAYIVGRLCRRPLRGKFASLFEIRWLDTQFLLAVEHVSYGVAQRGVKNYERLARQKNNPDWQELVKGALDDELDVEGDADLQVMEDYEGFDPGVLLPTGFGEIEAIENMRFEPEHDAAARIRPLLNFLKVTGGLYIDVGRNVALDEASVACRSRQGRHMIVFNPMKPIGKYRFRLYVGCCSSTWIALKYKLHCSCCDVAGRPDGIVGIEAARALREAFDQVSKIHQDVLEVMRPFYATNRIVNMDNNYTSDQLLQELELKELYGLGTIRANSKHFPRHTILDESKCTRGDSLQAISIDYSMIAASWCDGDVVNMLTNADPSTTSTVTRMIGSESREYPAPTYLGEYNNNMQGVDRLDQIRGRFSIADGHSFKRWHKKLALAMIDIA</sequence>
<evidence type="ECO:0000256" key="1">
    <source>
        <dbReference type="SAM" id="MobiDB-lite"/>
    </source>
</evidence>
<accession>A0A9W6WX75</accession>
<dbReference type="EMBL" id="BSXT01000188">
    <property type="protein sequence ID" value="GMF20184.1"/>
    <property type="molecule type" value="Genomic_DNA"/>
</dbReference>
<evidence type="ECO:0000313" key="4">
    <source>
        <dbReference type="EMBL" id="GMF20184.1"/>
    </source>
</evidence>
<evidence type="ECO:0000256" key="2">
    <source>
        <dbReference type="SAM" id="Phobius"/>
    </source>
</evidence>
<keyword evidence="2" id="KW-1133">Transmembrane helix</keyword>
<dbReference type="PANTHER" id="PTHR46599:SF3">
    <property type="entry name" value="PIGGYBAC TRANSPOSABLE ELEMENT-DERIVED PROTEIN 4"/>
    <property type="match status" value="1"/>
</dbReference>
<feature type="region of interest" description="Disordered" evidence="1">
    <location>
        <begin position="141"/>
        <end position="193"/>
    </location>
</feature>
<dbReference type="Pfam" id="PF13843">
    <property type="entry name" value="DDE_Tnp_1_7"/>
    <property type="match status" value="1"/>
</dbReference>
<protein>
    <submittedName>
        <fullName evidence="4">Unnamed protein product</fullName>
    </submittedName>
</protein>
<dbReference type="AlphaFoldDB" id="A0A9W6WX75"/>
<feature type="compositionally biased region" description="Polar residues" evidence="1">
    <location>
        <begin position="156"/>
        <end position="176"/>
    </location>
</feature>
<feature type="domain" description="PiggyBac transposable element-derived protein" evidence="3">
    <location>
        <begin position="338"/>
        <end position="611"/>
    </location>
</feature>
<evidence type="ECO:0000313" key="5">
    <source>
        <dbReference type="Proteomes" id="UP001165121"/>
    </source>
</evidence>
<dbReference type="PANTHER" id="PTHR46599">
    <property type="entry name" value="PIGGYBAC TRANSPOSABLE ELEMENT-DERIVED PROTEIN 4"/>
    <property type="match status" value="1"/>
</dbReference>
<name>A0A9W6WX75_9STRA</name>
<feature type="transmembrane region" description="Helical" evidence="2">
    <location>
        <begin position="21"/>
        <end position="44"/>
    </location>
</feature>
<dbReference type="Proteomes" id="UP001165121">
    <property type="component" value="Unassembled WGS sequence"/>
</dbReference>
<evidence type="ECO:0000259" key="3">
    <source>
        <dbReference type="Pfam" id="PF13843"/>
    </source>
</evidence>
<comment type="caution">
    <text evidence="4">The sequence shown here is derived from an EMBL/GenBank/DDBJ whole genome shotgun (WGS) entry which is preliminary data.</text>
</comment>
<dbReference type="InterPro" id="IPR029526">
    <property type="entry name" value="PGBD"/>
</dbReference>